<dbReference type="Proteomes" id="UP000292003">
    <property type="component" value="Unassembled WGS sequence"/>
</dbReference>
<protein>
    <submittedName>
        <fullName evidence="2">DNA-binding protein</fullName>
    </submittedName>
</protein>
<comment type="caution">
    <text evidence="2">The sequence shown here is derived from an EMBL/GenBank/DDBJ whole genome shotgun (WGS) entry which is preliminary data.</text>
</comment>
<organism evidence="2 3">
    <name type="scientific">Amycolatopsis suaedae</name>
    <dbReference type="NCBI Taxonomy" id="2510978"/>
    <lineage>
        <taxon>Bacteria</taxon>
        <taxon>Bacillati</taxon>
        <taxon>Actinomycetota</taxon>
        <taxon>Actinomycetes</taxon>
        <taxon>Pseudonocardiales</taxon>
        <taxon>Pseudonocardiaceae</taxon>
        <taxon>Amycolatopsis</taxon>
    </lineage>
</organism>
<feature type="domain" description="Helix-turn-helix" evidence="1">
    <location>
        <begin position="6"/>
        <end position="57"/>
    </location>
</feature>
<dbReference type="EMBL" id="SFCC01000004">
    <property type="protein sequence ID" value="RZQ64451.1"/>
    <property type="molecule type" value="Genomic_DNA"/>
</dbReference>
<dbReference type="OrthoDB" id="194758at2"/>
<evidence type="ECO:0000313" key="3">
    <source>
        <dbReference type="Proteomes" id="UP000292003"/>
    </source>
</evidence>
<keyword evidence="3" id="KW-1185">Reference proteome</keyword>
<dbReference type="InterPro" id="IPR009061">
    <property type="entry name" value="DNA-bd_dom_put_sf"/>
</dbReference>
<dbReference type="AlphaFoldDB" id="A0A4Q7J9K8"/>
<evidence type="ECO:0000259" key="1">
    <source>
        <dbReference type="Pfam" id="PF12728"/>
    </source>
</evidence>
<dbReference type="Pfam" id="PF12728">
    <property type="entry name" value="HTH_17"/>
    <property type="match status" value="1"/>
</dbReference>
<dbReference type="RefSeq" id="WP_130475162.1">
    <property type="nucleotide sequence ID" value="NZ_SFCC01000004.1"/>
</dbReference>
<accession>A0A4Q7J9K8</accession>
<dbReference type="InterPro" id="IPR041657">
    <property type="entry name" value="HTH_17"/>
</dbReference>
<name>A0A4Q7J9K8_9PSEU</name>
<gene>
    <name evidence="2" type="ORF">EWH70_09465</name>
</gene>
<dbReference type="GO" id="GO:0003677">
    <property type="term" value="F:DNA binding"/>
    <property type="evidence" value="ECO:0007669"/>
    <property type="project" value="UniProtKB-KW"/>
</dbReference>
<proteinExistence type="predicted"/>
<keyword evidence="2" id="KW-0238">DNA-binding</keyword>
<sequence>MATANWLTVAEFCAEFKISRRTFQEWRAKNRAPRCVKLPNGELRVRLRDLNNWLESCYEGVA</sequence>
<dbReference type="SUPFAM" id="SSF46955">
    <property type="entry name" value="Putative DNA-binding domain"/>
    <property type="match status" value="1"/>
</dbReference>
<evidence type="ECO:0000313" key="2">
    <source>
        <dbReference type="EMBL" id="RZQ64451.1"/>
    </source>
</evidence>
<reference evidence="2 3" key="1">
    <citation type="submission" date="2019-02" db="EMBL/GenBank/DDBJ databases">
        <title>Draft genome sequence of Amycolatopsis sp. 8-3EHSu isolated from roots of Suaeda maritima.</title>
        <authorList>
            <person name="Duangmal K."/>
            <person name="Chantavorakit T."/>
        </authorList>
    </citation>
    <scope>NUCLEOTIDE SEQUENCE [LARGE SCALE GENOMIC DNA]</scope>
    <source>
        <strain evidence="2 3">8-3EHSu</strain>
    </source>
</reference>